<comment type="caution">
    <text evidence="1">The sequence shown here is derived from an EMBL/GenBank/DDBJ whole genome shotgun (WGS) entry which is preliminary data.</text>
</comment>
<accession>A0AAV4TP36</accession>
<evidence type="ECO:0000313" key="2">
    <source>
        <dbReference type="Proteomes" id="UP001054945"/>
    </source>
</evidence>
<organism evidence="1 2">
    <name type="scientific">Caerostris extrusa</name>
    <name type="common">Bark spider</name>
    <name type="synonym">Caerostris bankana</name>
    <dbReference type="NCBI Taxonomy" id="172846"/>
    <lineage>
        <taxon>Eukaryota</taxon>
        <taxon>Metazoa</taxon>
        <taxon>Ecdysozoa</taxon>
        <taxon>Arthropoda</taxon>
        <taxon>Chelicerata</taxon>
        <taxon>Arachnida</taxon>
        <taxon>Araneae</taxon>
        <taxon>Araneomorphae</taxon>
        <taxon>Entelegynae</taxon>
        <taxon>Araneoidea</taxon>
        <taxon>Araneidae</taxon>
        <taxon>Caerostris</taxon>
    </lineage>
</organism>
<dbReference type="EMBL" id="BPLR01011431">
    <property type="protein sequence ID" value="GIY46512.1"/>
    <property type="molecule type" value="Genomic_DNA"/>
</dbReference>
<dbReference type="Proteomes" id="UP001054945">
    <property type="component" value="Unassembled WGS sequence"/>
</dbReference>
<name>A0AAV4TP36_CAEEX</name>
<sequence length="99" mass="11692">MTYPMSQVIPFLSSGKELSRFPGADHPISLQERFRSKGKQVFFTLPKSPKKRMRKWAPFYAFIVCSYSRHLQLFCCLSDSIVRLLPSEYFRFFIPRCTD</sequence>
<protein>
    <submittedName>
        <fullName evidence="1">Uncharacterized protein</fullName>
    </submittedName>
</protein>
<gene>
    <name evidence="1" type="ORF">CEXT_550531</name>
</gene>
<keyword evidence="2" id="KW-1185">Reference proteome</keyword>
<evidence type="ECO:0000313" key="1">
    <source>
        <dbReference type="EMBL" id="GIY46512.1"/>
    </source>
</evidence>
<dbReference type="AlphaFoldDB" id="A0AAV4TP36"/>
<proteinExistence type="predicted"/>
<reference evidence="1 2" key="1">
    <citation type="submission" date="2021-06" db="EMBL/GenBank/DDBJ databases">
        <title>Caerostris extrusa draft genome.</title>
        <authorList>
            <person name="Kono N."/>
            <person name="Arakawa K."/>
        </authorList>
    </citation>
    <scope>NUCLEOTIDE SEQUENCE [LARGE SCALE GENOMIC DNA]</scope>
</reference>